<gene>
    <name evidence="1" type="ORF">BV22DRAFT_1035091</name>
</gene>
<keyword evidence="2" id="KW-1185">Reference proteome</keyword>
<dbReference type="EMBL" id="MU266423">
    <property type="protein sequence ID" value="KAH7924491.1"/>
    <property type="molecule type" value="Genomic_DNA"/>
</dbReference>
<organism evidence="1 2">
    <name type="scientific">Leucogyrophana mollusca</name>
    <dbReference type="NCBI Taxonomy" id="85980"/>
    <lineage>
        <taxon>Eukaryota</taxon>
        <taxon>Fungi</taxon>
        <taxon>Dikarya</taxon>
        <taxon>Basidiomycota</taxon>
        <taxon>Agaricomycotina</taxon>
        <taxon>Agaricomycetes</taxon>
        <taxon>Agaricomycetidae</taxon>
        <taxon>Boletales</taxon>
        <taxon>Boletales incertae sedis</taxon>
        <taxon>Leucogyrophana</taxon>
    </lineage>
</organism>
<name>A0ACB8BG87_9AGAM</name>
<protein>
    <submittedName>
        <fullName evidence="1">Uncharacterized protein</fullName>
    </submittedName>
</protein>
<reference evidence="1" key="1">
    <citation type="journal article" date="2021" name="New Phytol.">
        <title>Evolutionary innovations through gain and loss of genes in the ectomycorrhizal Boletales.</title>
        <authorList>
            <person name="Wu G."/>
            <person name="Miyauchi S."/>
            <person name="Morin E."/>
            <person name="Kuo A."/>
            <person name="Drula E."/>
            <person name="Varga T."/>
            <person name="Kohler A."/>
            <person name="Feng B."/>
            <person name="Cao Y."/>
            <person name="Lipzen A."/>
            <person name="Daum C."/>
            <person name="Hundley H."/>
            <person name="Pangilinan J."/>
            <person name="Johnson J."/>
            <person name="Barry K."/>
            <person name="LaButti K."/>
            <person name="Ng V."/>
            <person name="Ahrendt S."/>
            <person name="Min B."/>
            <person name="Choi I.G."/>
            <person name="Park H."/>
            <person name="Plett J.M."/>
            <person name="Magnuson J."/>
            <person name="Spatafora J.W."/>
            <person name="Nagy L.G."/>
            <person name="Henrissat B."/>
            <person name="Grigoriev I.V."/>
            <person name="Yang Z.L."/>
            <person name="Xu J."/>
            <person name="Martin F.M."/>
        </authorList>
    </citation>
    <scope>NUCLEOTIDE SEQUENCE</scope>
    <source>
        <strain evidence="1">KUC20120723A-06</strain>
    </source>
</reference>
<sequence>MPMDILFEIFGHLRPIDLLHLARTTKEFRRVLLHRSAMSVWRSARENVPGLPDCPSFMSEPHFANLAFDTHCHECLSPHIRSVDWRIGRRICMKCAKVCMIEEYPGTDPLYALVPSKYSKRGRPSYYAKEVSLVQNHLATLTTPADREAYIKERGEYVKELGKYASLLETWARTQARDRSDQLDEARRDRKEAIIEKLTTLGWGYEIEQIPYRDDLSHHKLVKQPTRLTERIWKNIKDEMVKYMEQMKTQRLDRERKALIIARKKAAVSVLRAYKLAHLPLPDIMPEPVDFCSFPEVTAIVELPTEYTVTQSTFDPVAEKLDEIIENWRARIHAQLIVKVREYIKKDDVAISEEDHNYDDEGNLLSRSKGKGKAVLPPSLSDEQIAQDIRLATTVFKCKDCTPGSGLDFPMFDYLSDSDDEDEMLGLGHGLYAALRRRLIDKSTALFYPKVMGHRCLTKQRGFRWEITTPDPISILDYPMGSRTKWSCKSLRVDEKAGKVVKELILACGLDPLTTTATQMDELDPRFACGRHECLDWSEGEGDIAAANVYDWRSAVRHQCVEHFNLEVNGEWERLVGDLLADAKKSEEYAETIIAGSNFIIPSNSVVWVCAHCLDLPQEKYAMDLARVKSHLSSMHSIEDPQENRDYFREYEAPQSQTGHSATRVTVPLHRVRPPGVPVPTYTSYISDDGEGEYDCYDFY</sequence>
<proteinExistence type="predicted"/>
<accession>A0ACB8BG87</accession>
<evidence type="ECO:0000313" key="1">
    <source>
        <dbReference type="EMBL" id="KAH7924491.1"/>
    </source>
</evidence>
<dbReference type="Proteomes" id="UP000790709">
    <property type="component" value="Unassembled WGS sequence"/>
</dbReference>
<comment type="caution">
    <text evidence="1">The sequence shown here is derived from an EMBL/GenBank/DDBJ whole genome shotgun (WGS) entry which is preliminary data.</text>
</comment>
<evidence type="ECO:0000313" key="2">
    <source>
        <dbReference type="Proteomes" id="UP000790709"/>
    </source>
</evidence>